<protein>
    <submittedName>
        <fullName evidence="1">Uncharacterized protein</fullName>
    </submittedName>
</protein>
<dbReference type="Proteomes" id="UP000694251">
    <property type="component" value="Chromosome 13"/>
</dbReference>
<organism evidence="1 2">
    <name type="scientific">Arabidopsis suecica</name>
    <name type="common">Swedish thale-cress</name>
    <name type="synonym">Cardaminopsis suecica</name>
    <dbReference type="NCBI Taxonomy" id="45249"/>
    <lineage>
        <taxon>Eukaryota</taxon>
        <taxon>Viridiplantae</taxon>
        <taxon>Streptophyta</taxon>
        <taxon>Embryophyta</taxon>
        <taxon>Tracheophyta</taxon>
        <taxon>Spermatophyta</taxon>
        <taxon>Magnoliopsida</taxon>
        <taxon>eudicotyledons</taxon>
        <taxon>Gunneridae</taxon>
        <taxon>Pentapetalae</taxon>
        <taxon>rosids</taxon>
        <taxon>malvids</taxon>
        <taxon>Brassicales</taxon>
        <taxon>Brassicaceae</taxon>
        <taxon>Camelineae</taxon>
        <taxon>Arabidopsis</taxon>
    </lineage>
</organism>
<gene>
    <name evidence="1" type="ORF">ISN44_As13g013370</name>
</gene>
<dbReference type="AlphaFoldDB" id="A0A8T1XTK6"/>
<sequence>MKRYTVCTVFHIRPSHEFRNIDMNVVNWNQWSSRPREISRWLSFERSSCEEHPPDNELVLSSYQELSFSPFKY</sequence>
<reference evidence="1 2" key="1">
    <citation type="submission" date="2020-12" db="EMBL/GenBank/DDBJ databases">
        <title>Concerted genomic and epigenomic changes stabilize Arabidopsis allopolyploids.</title>
        <authorList>
            <person name="Chen Z."/>
        </authorList>
    </citation>
    <scope>NUCLEOTIDE SEQUENCE [LARGE SCALE GENOMIC DNA]</scope>
    <source>
        <strain evidence="1">As9502</strain>
        <tissue evidence="1">Leaf</tissue>
    </source>
</reference>
<dbReference type="EMBL" id="JAEFBJ010000013">
    <property type="protein sequence ID" value="KAG7537448.1"/>
    <property type="molecule type" value="Genomic_DNA"/>
</dbReference>
<evidence type="ECO:0000313" key="2">
    <source>
        <dbReference type="Proteomes" id="UP000694251"/>
    </source>
</evidence>
<proteinExistence type="predicted"/>
<name>A0A8T1XTK6_ARASU</name>
<keyword evidence="2" id="KW-1185">Reference proteome</keyword>
<comment type="caution">
    <text evidence="1">The sequence shown here is derived from an EMBL/GenBank/DDBJ whole genome shotgun (WGS) entry which is preliminary data.</text>
</comment>
<feature type="non-terminal residue" evidence="1">
    <location>
        <position position="73"/>
    </location>
</feature>
<accession>A0A8T1XTK6</accession>
<evidence type="ECO:0000313" key="1">
    <source>
        <dbReference type="EMBL" id="KAG7537448.1"/>
    </source>
</evidence>